<comment type="caution">
    <text evidence="6">The sequence shown here is derived from an EMBL/GenBank/DDBJ whole genome shotgun (WGS) entry which is preliminary data.</text>
</comment>
<dbReference type="Gene3D" id="3.50.50.60">
    <property type="entry name" value="FAD/NAD(P)-binding domain"/>
    <property type="match status" value="1"/>
</dbReference>
<evidence type="ECO:0000313" key="6">
    <source>
        <dbReference type="EMBL" id="KAK0621957.1"/>
    </source>
</evidence>
<dbReference type="AlphaFoldDB" id="A0AA39WV07"/>
<evidence type="ECO:0000256" key="3">
    <source>
        <dbReference type="ARBA" id="ARBA00022827"/>
    </source>
</evidence>
<evidence type="ECO:0000313" key="7">
    <source>
        <dbReference type="Proteomes" id="UP001174934"/>
    </source>
</evidence>
<organism evidence="6 7">
    <name type="scientific">Bombardia bombarda</name>
    <dbReference type="NCBI Taxonomy" id="252184"/>
    <lineage>
        <taxon>Eukaryota</taxon>
        <taxon>Fungi</taxon>
        <taxon>Dikarya</taxon>
        <taxon>Ascomycota</taxon>
        <taxon>Pezizomycotina</taxon>
        <taxon>Sordariomycetes</taxon>
        <taxon>Sordariomycetidae</taxon>
        <taxon>Sordariales</taxon>
        <taxon>Lasiosphaeriaceae</taxon>
        <taxon>Bombardia</taxon>
    </lineage>
</organism>
<sequence length="200" mass="22558">MVISVIDIAPTSLTQLWHIDPLFHTSLYRCVTGITNDVRPQCWTLTPPGCRHRCRDKRSPPRTWTQKAVTFHGGGCLYYRFVFPLTQVGFLSCAQICVAHHCPVQNVPSPKDPTTWTFQTVLIWPEDVNNCCGEEAIAKVRSVTADATICEPFRSAIHEIPIETEYYVSQLMYWPTTPWDSHGGRVTLIGDAAHSMLPSE</sequence>
<evidence type="ECO:0000256" key="5">
    <source>
        <dbReference type="ARBA" id="ARBA00023033"/>
    </source>
</evidence>
<accession>A0AA39WV07</accession>
<evidence type="ECO:0000256" key="4">
    <source>
        <dbReference type="ARBA" id="ARBA00023002"/>
    </source>
</evidence>
<dbReference type="PANTHER" id="PTHR47178">
    <property type="entry name" value="MONOOXYGENASE, FAD-BINDING"/>
    <property type="match status" value="1"/>
</dbReference>
<name>A0AA39WV07_9PEZI</name>
<keyword evidence="2" id="KW-0285">Flavoprotein</keyword>
<gene>
    <name evidence="6" type="ORF">B0T17DRAFT_535466</name>
</gene>
<dbReference type="GO" id="GO:0004497">
    <property type="term" value="F:monooxygenase activity"/>
    <property type="evidence" value="ECO:0007669"/>
    <property type="project" value="UniProtKB-KW"/>
</dbReference>
<protein>
    <recommendedName>
        <fullName evidence="8">FAD-binding domain-containing protein</fullName>
    </recommendedName>
</protein>
<dbReference type="Proteomes" id="UP001174934">
    <property type="component" value="Unassembled WGS sequence"/>
</dbReference>
<evidence type="ECO:0008006" key="8">
    <source>
        <dbReference type="Google" id="ProtNLM"/>
    </source>
</evidence>
<evidence type="ECO:0000256" key="1">
    <source>
        <dbReference type="ARBA" id="ARBA00001974"/>
    </source>
</evidence>
<dbReference type="InterPro" id="IPR036188">
    <property type="entry name" value="FAD/NAD-bd_sf"/>
</dbReference>
<keyword evidence="3" id="KW-0274">FAD</keyword>
<dbReference type="PANTHER" id="PTHR47178:SF3">
    <property type="entry name" value="FAD-BINDING DOMAIN-CONTAINING PROTEIN"/>
    <property type="match status" value="1"/>
</dbReference>
<reference evidence="6" key="1">
    <citation type="submission" date="2023-06" db="EMBL/GenBank/DDBJ databases">
        <title>Genome-scale phylogeny and comparative genomics of the fungal order Sordariales.</title>
        <authorList>
            <consortium name="Lawrence Berkeley National Laboratory"/>
            <person name="Hensen N."/>
            <person name="Bonometti L."/>
            <person name="Westerberg I."/>
            <person name="Brannstrom I.O."/>
            <person name="Guillou S."/>
            <person name="Cros-Aarteil S."/>
            <person name="Calhoun S."/>
            <person name="Haridas S."/>
            <person name="Kuo A."/>
            <person name="Mondo S."/>
            <person name="Pangilinan J."/>
            <person name="Riley R."/>
            <person name="LaButti K."/>
            <person name="Andreopoulos B."/>
            <person name="Lipzen A."/>
            <person name="Chen C."/>
            <person name="Yanf M."/>
            <person name="Daum C."/>
            <person name="Ng V."/>
            <person name="Clum A."/>
            <person name="Steindorff A."/>
            <person name="Ohm R."/>
            <person name="Martin F."/>
            <person name="Silar P."/>
            <person name="Natvig D."/>
            <person name="Lalanne C."/>
            <person name="Gautier V."/>
            <person name="Ament-velasquez S.L."/>
            <person name="Kruys A."/>
            <person name="Hutchinson M.I."/>
            <person name="Powell A.J."/>
            <person name="Barry K."/>
            <person name="Miller A.N."/>
            <person name="Grigoriev I.V."/>
            <person name="Debuchy R."/>
            <person name="Gladieux P."/>
            <person name="Thoren M.H."/>
            <person name="Johannesson H."/>
        </authorList>
    </citation>
    <scope>NUCLEOTIDE SEQUENCE</scope>
    <source>
        <strain evidence="6">SMH3391-2</strain>
    </source>
</reference>
<keyword evidence="7" id="KW-1185">Reference proteome</keyword>
<keyword evidence="4" id="KW-0560">Oxidoreductase</keyword>
<keyword evidence="5" id="KW-0503">Monooxygenase</keyword>
<comment type="cofactor">
    <cofactor evidence="1">
        <name>FAD</name>
        <dbReference type="ChEBI" id="CHEBI:57692"/>
    </cofactor>
</comment>
<evidence type="ECO:0000256" key="2">
    <source>
        <dbReference type="ARBA" id="ARBA00022630"/>
    </source>
</evidence>
<proteinExistence type="predicted"/>
<dbReference type="EMBL" id="JAULSR010000004">
    <property type="protein sequence ID" value="KAK0621957.1"/>
    <property type="molecule type" value="Genomic_DNA"/>
</dbReference>